<sequence length="38" mass="4226">MPMISPSPQTFGNPNHSPQTKRFRLDLAISTNSSHRSS</sequence>
<feature type="region of interest" description="Disordered" evidence="1">
    <location>
        <begin position="1"/>
        <end position="38"/>
    </location>
</feature>
<evidence type="ECO:0000256" key="1">
    <source>
        <dbReference type="SAM" id="MobiDB-lite"/>
    </source>
</evidence>
<organism evidence="2 3">
    <name type="scientific">Rubroshorea leprosula</name>
    <dbReference type="NCBI Taxonomy" id="152421"/>
    <lineage>
        <taxon>Eukaryota</taxon>
        <taxon>Viridiplantae</taxon>
        <taxon>Streptophyta</taxon>
        <taxon>Embryophyta</taxon>
        <taxon>Tracheophyta</taxon>
        <taxon>Spermatophyta</taxon>
        <taxon>Magnoliopsida</taxon>
        <taxon>eudicotyledons</taxon>
        <taxon>Gunneridae</taxon>
        <taxon>Pentapetalae</taxon>
        <taxon>rosids</taxon>
        <taxon>malvids</taxon>
        <taxon>Malvales</taxon>
        <taxon>Dipterocarpaceae</taxon>
        <taxon>Rubroshorea</taxon>
    </lineage>
</organism>
<evidence type="ECO:0000313" key="2">
    <source>
        <dbReference type="EMBL" id="GKV53342.1"/>
    </source>
</evidence>
<feature type="compositionally biased region" description="Polar residues" evidence="1">
    <location>
        <begin position="29"/>
        <end position="38"/>
    </location>
</feature>
<reference evidence="2 3" key="1">
    <citation type="journal article" date="2021" name="Commun. Biol.">
        <title>The genome of Shorea leprosula (Dipterocarpaceae) highlights the ecological relevance of drought in aseasonal tropical rainforests.</title>
        <authorList>
            <person name="Ng K.K.S."/>
            <person name="Kobayashi M.J."/>
            <person name="Fawcett J.A."/>
            <person name="Hatakeyama M."/>
            <person name="Paape T."/>
            <person name="Ng C.H."/>
            <person name="Ang C.C."/>
            <person name="Tnah L.H."/>
            <person name="Lee C.T."/>
            <person name="Nishiyama T."/>
            <person name="Sese J."/>
            <person name="O'Brien M.J."/>
            <person name="Copetti D."/>
            <person name="Mohd Noor M.I."/>
            <person name="Ong R.C."/>
            <person name="Putra M."/>
            <person name="Sireger I.Z."/>
            <person name="Indrioko S."/>
            <person name="Kosugi Y."/>
            <person name="Izuno A."/>
            <person name="Isagi Y."/>
            <person name="Lee S.L."/>
            <person name="Shimizu K.K."/>
        </authorList>
    </citation>
    <scope>NUCLEOTIDE SEQUENCE [LARGE SCALE GENOMIC DNA]</scope>
    <source>
        <strain evidence="2">214</strain>
    </source>
</reference>
<gene>
    <name evidence="2" type="ORF">SLEP1_g59875</name>
</gene>
<dbReference type="EMBL" id="BPVZ01001286">
    <property type="protein sequence ID" value="GKV53342.1"/>
    <property type="molecule type" value="Genomic_DNA"/>
</dbReference>
<comment type="caution">
    <text evidence="2">The sequence shown here is derived from an EMBL/GenBank/DDBJ whole genome shotgun (WGS) entry which is preliminary data.</text>
</comment>
<keyword evidence="3" id="KW-1185">Reference proteome</keyword>
<name>A0AAV5MY72_9ROSI</name>
<protein>
    <submittedName>
        <fullName evidence="2">Uncharacterized protein</fullName>
    </submittedName>
</protein>
<dbReference type="Proteomes" id="UP001054252">
    <property type="component" value="Unassembled WGS sequence"/>
</dbReference>
<accession>A0AAV5MY72</accession>
<dbReference type="AlphaFoldDB" id="A0AAV5MY72"/>
<evidence type="ECO:0000313" key="3">
    <source>
        <dbReference type="Proteomes" id="UP001054252"/>
    </source>
</evidence>
<feature type="compositionally biased region" description="Polar residues" evidence="1">
    <location>
        <begin position="1"/>
        <end position="20"/>
    </location>
</feature>
<proteinExistence type="predicted"/>